<dbReference type="InterPro" id="IPR024079">
    <property type="entry name" value="MetalloPept_cat_dom_sf"/>
</dbReference>
<dbReference type="EMBL" id="JAFMYU010000002">
    <property type="protein sequence ID" value="MBO0929858.1"/>
    <property type="molecule type" value="Genomic_DNA"/>
</dbReference>
<dbReference type="RefSeq" id="WP_207333830.1">
    <property type="nucleotide sequence ID" value="NZ_JAFMYU010000002.1"/>
</dbReference>
<dbReference type="Proteomes" id="UP000664795">
    <property type="component" value="Unassembled WGS sequence"/>
</dbReference>
<dbReference type="PROSITE" id="PS50853">
    <property type="entry name" value="FN3"/>
    <property type="match status" value="1"/>
</dbReference>
<feature type="signal peptide" evidence="1">
    <location>
        <begin position="1"/>
        <end position="21"/>
    </location>
</feature>
<dbReference type="PROSITE" id="PS50215">
    <property type="entry name" value="ADAM_MEPRO"/>
    <property type="match status" value="1"/>
</dbReference>
<feature type="domain" description="Peptidase M12B" evidence="2">
    <location>
        <begin position="216"/>
        <end position="402"/>
    </location>
</feature>
<dbReference type="InterPro" id="IPR013783">
    <property type="entry name" value="Ig-like_fold"/>
</dbReference>
<dbReference type="SUPFAM" id="SSF49265">
    <property type="entry name" value="Fibronectin type III"/>
    <property type="match status" value="1"/>
</dbReference>
<organism evidence="4 5">
    <name type="scientific">Fibrella aquatilis</name>
    <dbReference type="NCBI Taxonomy" id="2817059"/>
    <lineage>
        <taxon>Bacteria</taxon>
        <taxon>Pseudomonadati</taxon>
        <taxon>Bacteroidota</taxon>
        <taxon>Cytophagia</taxon>
        <taxon>Cytophagales</taxon>
        <taxon>Spirosomataceae</taxon>
        <taxon>Fibrella</taxon>
    </lineage>
</organism>
<evidence type="ECO:0000313" key="5">
    <source>
        <dbReference type="Proteomes" id="UP000664795"/>
    </source>
</evidence>
<dbReference type="InterPro" id="IPR045474">
    <property type="entry name" value="GEVED"/>
</dbReference>
<feature type="domain" description="Fibronectin type-III" evidence="3">
    <location>
        <begin position="439"/>
        <end position="523"/>
    </location>
</feature>
<proteinExistence type="predicted"/>
<evidence type="ECO:0008006" key="6">
    <source>
        <dbReference type="Google" id="ProtNLM"/>
    </source>
</evidence>
<dbReference type="Pfam" id="PF13688">
    <property type="entry name" value="Reprolysin_5"/>
    <property type="match status" value="1"/>
</dbReference>
<evidence type="ECO:0000259" key="3">
    <source>
        <dbReference type="PROSITE" id="PS50853"/>
    </source>
</evidence>
<dbReference type="AlphaFoldDB" id="A0A939JY09"/>
<dbReference type="PANTHER" id="PTHR11905:SF159">
    <property type="entry name" value="ADAM METALLOPROTEASE"/>
    <property type="match status" value="1"/>
</dbReference>
<dbReference type="InterPro" id="IPR001590">
    <property type="entry name" value="Peptidase_M12B"/>
</dbReference>
<evidence type="ECO:0000313" key="4">
    <source>
        <dbReference type="EMBL" id="MBO0929858.1"/>
    </source>
</evidence>
<dbReference type="SUPFAM" id="SSF55486">
    <property type="entry name" value="Metalloproteases ('zincins'), catalytic domain"/>
    <property type="match status" value="1"/>
</dbReference>
<dbReference type="InterPro" id="IPR036116">
    <property type="entry name" value="FN3_sf"/>
</dbReference>
<dbReference type="PANTHER" id="PTHR11905">
    <property type="entry name" value="ADAM A DISINTEGRIN AND METALLOPROTEASE DOMAIN"/>
    <property type="match status" value="1"/>
</dbReference>
<dbReference type="Gene3D" id="2.60.40.10">
    <property type="entry name" value="Immunoglobulins"/>
    <property type="match status" value="1"/>
</dbReference>
<dbReference type="GO" id="GO:0006509">
    <property type="term" value="P:membrane protein ectodomain proteolysis"/>
    <property type="evidence" value="ECO:0007669"/>
    <property type="project" value="TreeGrafter"/>
</dbReference>
<keyword evidence="5" id="KW-1185">Reference proteome</keyword>
<gene>
    <name evidence="4" type="ORF">J2I48_02585</name>
</gene>
<dbReference type="Gene3D" id="3.40.390.10">
    <property type="entry name" value="Collagenase (Catalytic Domain)"/>
    <property type="match status" value="1"/>
</dbReference>
<sequence length="742" mass="79159">MRSLLFTLSLLLCLGKLPLAAQSPINQLQQRVDAAKRPATDSLTPLFSRSNRGGGVPSAAFRANQSPQVLQLDQQQLAQLTNERPALLSFAIPTETEAIVLELVPVELFSATGKLLVGTSGGTIELPFERGLHYQGVVKGKPNSVVAVSITDGTLAGLIADETGNYSLNALKNNPSTYLFYNDRNLAAQRAFTCDTPDTTRAAISNVEAPLSINCRVANIYFEADYKLYQDNGSNTTQTANYVANLFNQVAVLYARENIAVRVAGLKVWATPDPYTSLTTTSDVLSAFRTNQNSSPPPGISSNLSHFLSGRSLGGGIAYLDVLCGSSYRYGVSASLTTTYTEFPNYSWEVMVVTHELGHNFGSPHTHSCTWPGGAIDNCYTTEGGCAPGPAPTNGGTIMSYCHLTSAGINFANGFGPLPGNRLRDRVTSCSSLSVANDVPTSLANKTPRATATTLYWVSNAGSTQFTLQYRLSSGSSWTTVGPIAGPQYDLTGLQTTTAYTWRVTGECSGTYSAESSFTTGVGAYCTPVYTNNGCGFGIGLKRVVVNGTTLTANSGCAANYYTYYPTPVASVSLSAANTFTVEFLGTFNAQQFAIWIDVNQSFEFEPGERVYGTPTSATAPVSSTFTLPVGTQAGQTYRMRIRNQFSSSVTAPCAALGYGETEDYLVYVVPPCGPTMTSVKSGSWNDPATWSCQSLPSATTALTIRSGDVITLPANYQATVRSLQMRGQLRYLSNAQLKISP</sequence>
<name>A0A939JY09_9BACT</name>
<keyword evidence="1" id="KW-0732">Signal</keyword>
<comment type="caution">
    <text evidence="4">The sequence shown here is derived from an EMBL/GenBank/DDBJ whole genome shotgun (WGS) entry which is preliminary data.</text>
</comment>
<dbReference type="GO" id="GO:0004222">
    <property type="term" value="F:metalloendopeptidase activity"/>
    <property type="evidence" value="ECO:0007669"/>
    <property type="project" value="InterPro"/>
</dbReference>
<dbReference type="Pfam" id="PF20009">
    <property type="entry name" value="GEVED"/>
    <property type="match status" value="1"/>
</dbReference>
<evidence type="ECO:0000259" key="2">
    <source>
        <dbReference type="PROSITE" id="PS50215"/>
    </source>
</evidence>
<reference evidence="4 5" key="1">
    <citation type="submission" date="2021-03" db="EMBL/GenBank/DDBJ databases">
        <title>Fibrella sp. HMF5036 genome sequencing and assembly.</title>
        <authorList>
            <person name="Kang H."/>
            <person name="Kim H."/>
            <person name="Bae S."/>
            <person name="Joh K."/>
        </authorList>
    </citation>
    <scope>NUCLEOTIDE SEQUENCE [LARGE SCALE GENOMIC DNA]</scope>
    <source>
        <strain evidence="4 5">HMF5036</strain>
    </source>
</reference>
<accession>A0A939JY09</accession>
<dbReference type="InterPro" id="IPR003961">
    <property type="entry name" value="FN3_dom"/>
</dbReference>
<feature type="chain" id="PRO_5037114347" description="Fibronectin type-III domain-containing protein" evidence="1">
    <location>
        <begin position="22"/>
        <end position="742"/>
    </location>
</feature>
<evidence type="ECO:0000256" key="1">
    <source>
        <dbReference type="SAM" id="SignalP"/>
    </source>
</evidence>
<protein>
    <recommendedName>
        <fullName evidence="6">Fibronectin type-III domain-containing protein</fullName>
    </recommendedName>
</protein>